<dbReference type="AlphaFoldDB" id="A0A0C9QCX3"/>
<name>A0A0C9QCX3_LACPA</name>
<dbReference type="InterPro" id="IPR025659">
    <property type="entry name" value="Tubby-like_C"/>
</dbReference>
<dbReference type="GeneID" id="57089644"/>
<evidence type="ECO:0000313" key="2">
    <source>
        <dbReference type="Proteomes" id="UP000032552"/>
    </source>
</evidence>
<organism evidence="1 2">
    <name type="scientific">Lacticaseibacillus paracasei NRIC 0644</name>
    <dbReference type="NCBI Taxonomy" id="1435038"/>
    <lineage>
        <taxon>Bacteria</taxon>
        <taxon>Bacillati</taxon>
        <taxon>Bacillota</taxon>
        <taxon>Bacilli</taxon>
        <taxon>Lactobacillales</taxon>
        <taxon>Lactobacillaceae</taxon>
        <taxon>Lacticaseibacillus</taxon>
    </lineage>
</organism>
<comment type="caution">
    <text evidence="1">The sequence shown here is derived from an EMBL/GenBank/DDBJ whole genome shotgun (WGS) entry which is preliminary data.</text>
</comment>
<accession>A0A0C9QCX3</accession>
<dbReference type="SUPFAM" id="SSF54518">
    <property type="entry name" value="Tubby C-terminal domain-like"/>
    <property type="match status" value="1"/>
</dbReference>
<dbReference type="EMBL" id="BAYM01000080">
    <property type="protein sequence ID" value="GAN36518.1"/>
    <property type="molecule type" value="Genomic_DNA"/>
</dbReference>
<reference evidence="2" key="1">
    <citation type="submission" date="2014-05" db="EMBL/GenBank/DDBJ databases">
        <title>Whole genome sequencing of Lactobacillus casei NRIC0644.</title>
        <authorList>
            <person name="Atarashi H."/>
            <person name="Yoshida Y."/>
            <person name="Fujimura S."/>
            <person name="Tanaka N."/>
            <person name="Shiwa Y."/>
            <person name="Yoshikawa H."/>
            <person name="Okada S."/>
            <person name="Nakagawa J."/>
        </authorList>
    </citation>
    <scope>NUCLEOTIDE SEQUENCE [LARGE SCALE GENOMIC DNA]</scope>
    <source>
        <strain evidence="2">NRIC0644</strain>
    </source>
</reference>
<dbReference type="RefSeq" id="WP_003569673.1">
    <property type="nucleotide sequence ID" value="NZ_BAYM01000080.1"/>
</dbReference>
<evidence type="ECO:0000313" key="1">
    <source>
        <dbReference type="EMBL" id="GAN36518.1"/>
    </source>
</evidence>
<protein>
    <submittedName>
        <fullName evidence="1">YxjI</fullName>
    </submittedName>
</protein>
<dbReference type="InterPro" id="IPR007612">
    <property type="entry name" value="LOR"/>
</dbReference>
<gene>
    <name evidence="1" type="ORF">LC0644_1107</name>
</gene>
<proteinExistence type="predicted"/>
<sequence length="168" mass="18705">MALYLDINALSTSSLSVVKTDNGKPAYILTGRHGLINGGFDLNTLSGEPLGSIRQKTVSVFPRYDLYIANRKVASVKKMFGVWHQFIFISDLNWVAMGNLLNNHYQVFHGVKTIFSAEEIAPAIVKLTIPNNRDIPAAILLAAILDRFRHVGVADPLKRYEYGLDFPD</sequence>
<dbReference type="Proteomes" id="UP000032552">
    <property type="component" value="Unassembled WGS sequence"/>
</dbReference>
<dbReference type="Pfam" id="PF04525">
    <property type="entry name" value="LOR"/>
    <property type="match status" value="1"/>
</dbReference>